<proteinExistence type="predicted"/>
<keyword evidence="9" id="KW-1185">Reference proteome</keyword>
<feature type="region of interest" description="Disordered" evidence="6">
    <location>
        <begin position="431"/>
        <end position="464"/>
    </location>
</feature>
<name>A0A6A5SNF8_9PLEO</name>
<protein>
    <recommendedName>
        <fullName evidence="2">HECT-type E3 ubiquitin transferase</fullName>
        <ecNumber evidence="2">2.3.2.26</ecNumber>
    </recommendedName>
</protein>
<dbReference type="FunFam" id="3.30.2410.10:FF:000003">
    <property type="entry name" value="probable E3 ubiquitin-protein ligase HERC4 isoform X1"/>
    <property type="match status" value="1"/>
</dbReference>
<feature type="active site" description="Glycyl thioester intermediate" evidence="5">
    <location>
        <position position="1111"/>
    </location>
</feature>
<dbReference type="Pfam" id="PF00632">
    <property type="entry name" value="HECT"/>
    <property type="match status" value="1"/>
</dbReference>
<feature type="region of interest" description="Disordered" evidence="6">
    <location>
        <begin position="114"/>
        <end position="136"/>
    </location>
</feature>
<sequence length="1143" mass="130210">MTPTTPPSAMDVQDPSRVLECSQIERQRSFQHLVRLYLSQVLYGCKSADCQTPTCLSSNTRNASKPHRPPTQLTASALAHYLAGQDNPTRGLCPHELQVAPDSLEIVPRRTHNGESVADAVPGEHHSPEEEEEERVMSAVRQRRQAKKDTKSLGQNLYDSFAMLYFYSKQIPTSASVLASLRPTDRAPHHETELGNGRPVAPRVNDTAPIVRQYSHSDPKSYDNSRAKHSEIELPSNAQQLHKIPYHPRDNTTQTKYPLSSDPIIAFDGTSESPRLSTKRLAIMGRTKPLPVPEGRVGKEDVIVRRATPDLPVIPILSCDLLDKLKQEVSHRRGDHPRDLSSVVDYDKRYPFRPAKPFVNQSLFYTLSDPDTLLKSFHDHNGAFKDSPLPHLDSVRLVPSFQDWNRLNGALVFDSLWVAVEALFTPPPELDVQKSPRLRPSRKGASSDSWSEHSSGSKKDRTAAPRYLSTNEAAHIVMICIHALTSLVPVGWPHTWARLRRLRSWGVIIPDVTPNMNAFTHPFMDIIDELEYEPALRLADRLLRGIGMRTCFEHILASLNYQENEQASSEPVTAGETLVGIIVRHLEVVERVALANQQRLNSKRDVSEDPGWTVTATFMESLRTIIIKKWDGKAEINKWSTVGTAVRVLDKLHSHHQSLNLRLSMFEMPVFNERLANVNEPTRFLTWVEQPNTLHIFQYPSLFPAQYLVAYFRTINFTEMMKQYDLTTRTKQMQKQLPHFLREPYWWIIRSRMKVTLSDYLVLDVSREDALEDALDQLWGLDKRMLLKPLKVKMGHQEGELGLDHGGVTYEFFRVVLGEAFKPDNGMFTIDPETRMTWFQPCSLEPLWKFEMLGILFSLAVYNGITLPVTFPLALYDFLQANGTPPGVRRGVEPLEYISDGWSDLAKGFRDLLSWSEGDVEDIFMREYVFSYEAFGQIINHNMKNAFVHPPSETPGLSTEGGEKSNPQSEPDMVTNENREEYVREYVYNLTYSSVRPQLHAFLNGFQTCINPQSLQFFTPSTLRHLIEGTHHISIPDLRRCAKYEDGYSASHSVIRNFWAVVEQYSQEDCRHLLEFVTASDRVPVTGYESITFDIYRIEGAPEKLPSSSTCFGKLYLPGYPDRETMREKLEVAIRNSKGFGVV</sequence>
<dbReference type="AlphaFoldDB" id="A0A6A5SNF8"/>
<evidence type="ECO:0000256" key="5">
    <source>
        <dbReference type="PROSITE-ProRule" id="PRU00104"/>
    </source>
</evidence>
<dbReference type="Proteomes" id="UP000800038">
    <property type="component" value="Unassembled WGS sequence"/>
</dbReference>
<evidence type="ECO:0000259" key="7">
    <source>
        <dbReference type="PROSITE" id="PS50237"/>
    </source>
</evidence>
<evidence type="ECO:0000256" key="3">
    <source>
        <dbReference type="ARBA" id="ARBA00022679"/>
    </source>
</evidence>
<accession>A0A6A5SNF8</accession>
<dbReference type="EC" id="2.3.2.26" evidence="2"/>
<dbReference type="GO" id="GO:0061630">
    <property type="term" value="F:ubiquitin protein ligase activity"/>
    <property type="evidence" value="ECO:0007669"/>
    <property type="project" value="UniProtKB-EC"/>
</dbReference>
<reference evidence="8" key="1">
    <citation type="journal article" date="2020" name="Stud. Mycol.">
        <title>101 Dothideomycetes genomes: a test case for predicting lifestyles and emergence of pathogens.</title>
        <authorList>
            <person name="Haridas S."/>
            <person name="Albert R."/>
            <person name="Binder M."/>
            <person name="Bloem J."/>
            <person name="Labutti K."/>
            <person name="Salamov A."/>
            <person name="Andreopoulos B."/>
            <person name="Baker S."/>
            <person name="Barry K."/>
            <person name="Bills G."/>
            <person name="Bluhm B."/>
            <person name="Cannon C."/>
            <person name="Castanera R."/>
            <person name="Culley D."/>
            <person name="Daum C."/>
            <person name="Ezra D."/>
            <person name="Gonzalez J."/>
            <person name="Henrissat B."/>
            <person name="Kuo A."/>
            <person name="Liang C."/>
            <person name="Lipzen A."/>
            <person name="Lutzoni F."/>
            <person name="Magnuson J."/>
            <person name="Mondo S."/>
            <person name="Nolan M."/>
            <person name="Ohm R."/>
            <person name="Pangilinan J."/>
            <person name="Park H.-J."/>
            <person name="Ramirez L."/>
            <person name="Alfaro M."/>
            <person name="Sun H."/>
            <person name="Tritt A."/>
            <person name="Yoshinaga Y."/>
            <person name="Zwiers L.-H."/>
            <person name="Turgeon B."/>
            <person name="Goodwin S."/>
            <person name="Spatafora J."/>
            <person name="Crous P."/>
            <person name="Grigoriev I."/>
        </authorList>
    </citation>
    <scope>NUCLEOTIDE SEQUENCE</scope>
    <source>
        <strain evidence="8">CBS 161.51</strain>
    </source>
</reference>
<comment type="catalytic activity">
    <reaction evidence="1">
        <text>S-ubiquitinyl-[E2 ubiquitin-conjugating enzyme]-L-cysteine + [acceptor protein]-L-lysine = [E2 ubiquitin-conjugating enzyme]-L-cysteine + N(6)-ubiquitinyl-[acceptor protein]-L-lysine.</text>
        <dbReference type="EC" id="2.3.2.26"/>
    </reaction>
</comment>
<keyword evidence="4 5" id="KW-0833">Ubl conjugation pathway</keyword>
<dbReference type="GO" id="GO:0016874">
    <property type="term" value="F:ligase activity"/>
    <property type="evidence" value="ECO:0007669"/>
    <property type="project" value="UniProtKB-KW"/>
</dbReference>
<dbReference type="EMBL" id="ML976049">
    <property type="protein sequence ID" value="KAF1941332.1"/>
    <property type="molecule type" value="Genomic_DNA"/>
</dbReference>
<organism evidence="8 9">
    <name type="scientific">Clathrospora elynae</name>
    <dbReference type="NCBI Taxonomy" id="706981"/>
    <lineage>
        <taxon>Eukaryota</taxon>
        <taxon>Fungi</taxon>
        <taxon>Dikarya</taxon>
        <taxon>Ascomycota</taxon>
        <taxon>Pezizomycotina</taxon>
        <taxon>Dothideomycetes</taxon>
        <taxon>Pleosporomycetidae</taxon>
        <taxon>Pleosporales</taxon>
        <taxon>Diademaceae</taxon>
        <taxon>Clathrospora</taxon>
    </lineage>
</organism>
<dbReference type="InterPro" id="IPR042556">
    <property type="entry name" value="AZUL_sf"/>
</dbReference>
<keyword evidence="3" id="KW-0808">Transferase</keyword>
<dbReference type="SMART" id="SM00119">
    <property type="entry name" value="HECTc"/>
    <property type="match status" value="1"/>
</dbReference>
<dbReference type="PANTHER" id="PTHR45700">
    <property type="entry name" value="UBIQUITIN-PROTEIN LIGASE E3C"/>
    <property type="match status" value="1"/>
</dbReference>
<keyword evidence="8" id="KW-0436">Ligase</keyword>
<evidence type="ECO:0000256" key="1">
    <source>
        <dbReference type="ARBA" id="ARBA00000885"/>
    </source>
</evidence>
<evidence type="ECO:0000256" key="6">
    <source>
        <dbReference type="SAM" id="MobiDB-lite"/>
    </source>
</evidence>
<gene>
    <name evidence="8" type="ORF">EJ02DRAFT_492663</name>
</gene>
<dbReference type="InterPro" id="IPR000569">
    <property type="entry name" value="HECT_dom"/>
</dbReference>
<dbReference type="OrthoDB" id="5981550at2759"/>
<evidence type="ECO:0000256" key="2">
    <source>
        <dbReference type="ARBA" id="ARBA00012485"/>
    </source>
</evidence>
<dbReference type="GO" id="GO:0000209">
    <property type="term" value="P:protein polyubiquitination"/>
    <property type="evidence" value="ECO:0007669"/>
    <property type="project" value="InterPro"/>
</dbReference>
<dbReference type="SUPFAM" id="SSF56204">
    <property type="entry name" value="Hect, E3 ligase catalytic domain"/>
    <property type="match status" value="1"/>
</dbReference>
<evidence type="ECO:0000313" key="8">
    <source>
        <dbReference type="EMBL" id="KAF1941332.1"/>
    </source>
</evidence>
<evidence type="ECO:0000313" key="9">
    <source>
        <dbReference type="Proteomes" id="UP000800038"/>
    </source>
</evidence>
<dbReference type="Pfam" id="PF16558">
    <property type="entry name" value="AZUL"/>
    <property type="match status" value="1"/>
</dbReference>
<dbReference type="PROSITE" id="PS50237">
    <property type="entry name" value="HECT"/>
    <property type="match status" value="1"/>
</dbReference>
<dbReference type="Gene3D" id="3.30.2160.10">
    <property type="entry name" value="Hect, E3 ligase catalytic domain"/>
    <property type="match status" value="1"/>
</dbReference>
<dbReference type="Gene3D" id="3.30.2410.10">
    <property type="entry name" value="Hect, E3 ligase catalytic domain"/>
    <property type="match status" value="1"/>
</dbReference>
<dbReference type="Gene3D" id="6.10.130.10">
    <property type="entry name" value="Ubiquitin-protein ligase E3A, N-terminal zinc-binding domain (AZUL)"/>
    <property type="match status" value="1"/>
</dbReference>
<dbReference type="InterPro" id="IPR044611">
    <property type="entry name" value="E3A/B/C-like"/>
</dbReference>
<evidence type="ECO:0000256" key="4">
    <source>
        <dbReference type="ARBA" id="ARBA00022786"/>
    </source>
</evidence>
<dbReference type="InterPro" id="IPR035983">
    <property type="entry name" value="Hect_E3_ubiquitin_ligase"/>
</dbReference>
<dbReference type="PANTHER" id="PTHR45700:SF8">
    <property type="entry name" value="HECT-TYPE E3 UBIQUITIN TRANSFERASE"/>
    <property type="match status" value="1"/>
</dbReference>
<dbReference type="Gene3D" id="3.90.1750.10">
    <property type="entry name" value="Hect, E3 ligase catalytic domains"/>
    <property type="match status" value="1"/>
</dbReference>
<feature type="domain" description="HECT" evidence="7">
    <location>
        <begin position="782"/>
        <end position="1143"/>
    </location>
</feature>
<feature type="region of interest" description="Disordered" evidence="6">
    <location>
        <begin position="949"/>
        <end position="975"/>
    </location>
</feature>
<dbReference type="InterPro" id="IPR032353">
    <property type="entry name" value="AZUL"/>
</dbReference>